<comment type="caution">
    <text evidence="1">The sequence shown here is derived from an EMBL/GenBank/DDBJ whole genome shotgun (WGS) entry which is preliminary data.</text>
</comment>
<dbReference type="Proteomes" id="UP001597319">
    <property type="component" value="Unassembled WGS sequence"/>
</dbReference>
<dbReference type="Pfam" id="PF08974">
    <property type="entry name" value="DUF1877"/>
    <property type="match status" value="1"/>
</dbReference>
<organism evidence="1 2">
    <name type="scientific">Aquimarina rubra</name>
    <dbReference type="NCBI Taxonomy" id="1920033"/>
    <lineage>
        <taxon>Bacteria</taxon>
        <taxon>Pseudomonadati</taxon>
        <taxon>Bacteroidota</taxon>
        <taxon>Flavobacteriia</taxon>
        <taxon>Flavobacteriales</taxon>
        <taxon>Flavobacteriaceae</taxon>
        <taxon>Aquimarina</taxon>
    </lineage>
</organism>
<evidence type="ECO:0000313" key="2">
    <source>
        <dbReference type="Proteomes" id="UP001597319"/>
    </source>
</evidence>
<protein>
    <submittedName>
        <fullName evidence="1">DUF1877 family protein</fullName>
    </submittedName>
</protein>
<dbReference type="RefSeq" id="WP_378294647.1">
    <property type="nucleotide sequence ID" value="NZ_JBHULE010000022.1"/>
</dbReference>
<name>A0ABW5LIV2_9FLAO</name>
<gene>
    <name evidence="1" type="ORF">ACFSR1_19065</name>
</gene>
<dbReference type="EMBL" id="JBHULE010000022">
    <property type="protein sequence ID" value="MFD2564788.1"/>
    <property type="molecule type" value="Genomic_DNA"/>
</dbReference>
<dbReference type="SUPFAM" id="SSF111069">
    <property type="entry name" value="Hypothetical protein yfbM"/>
    <property type="match status" value="1"/>
</dbReference>
<evidence type="ECO:0000313" key="1">
    <source>
        <dbReference type="EMBL" id="MFD2564788.1"/>
    </source>
</evidence>
<accession>A0ABW5LIV2</accession>
<dbReference type="InterPro" id="IPR035944">
    <property type="entry name" value="YfbM-like_sf"/>
</dbReference>
<reference evidence="2" key="1">
    <citation type="journal article" date="2019" name="Int. J. Syst. Evol. Microbiol.">
        <title>The Global Catalogue of Microorganisms (GCM) 10K type strain sequencing project: providing services to taxonomists for standard genome sequencing and annotation.</title>
        <authorList>
            <consortium name="The Broad Institute Genomics Platform"/>
            <consortium name="The Broad Institute Genome Sequencing Center for Infectious Disease"/>
            <person name="Wu L."/>
            <person name="Ma J."/>
        </authorList>
    </citation>
    <scope>NUCLEOTIDE SEQUENCE [LARGE SCALE GENOMIC DNA]</scope>
    <source>
        <strain evidence="2">KCTC 52274</strain>
    </source>
</reference>
<dbReference type="InterPro" id="IPR015068">
    <property type="entry name" value="DUF1877"/>
</dbReference>
<keyword evidence="2" id="KW-1185">Reference proteome</keyword>
<dbReference type="Gene3D" id="3.40.1760.10">
    <property type="entry name" value="YfbM-like super family"/>
    <property type="match status" value="1"/>
</dbReference>
<proteinExistence type="predicted"/>
<sequence length="195" mass="23130">MGLDLSMTAVPIEMKNIFSKAIEKSESEYPSIIFSLPSAFKADFYDFGHPDWIEFKKDARTLLQYYPNNKFDYKYYFDSNRSYDALDYLISRYITDYNYSFFNEGIEFKQSVGGQGQTLKYWSKEILIEKAKLIEKIEFSDLMKHYDFEQMEELGVYKITQIDYNKGNIKEVFINLKFFLNEAIKVSGYVLIIKN</sequence>